<evidence type="ECO:0000313" key="2">
    <source>
        <dbReference type="EMBL" id="MCE4554308.1"/>
    </source>
</evidence>
<organism evidence="2 3">
    <name type="scientific">Pelomonas cellulosilytica</name>
    <dbReference type="NCBI Taxonomy" id="2906762"/>
    <lineage>
        <taxon>Bacteria</taxon>
        <taxon>Pseudomonadati</taxon>
        <taxon>Pseudomonadota</taxon>
        <taxon>Betaproteobacteria</taxon>
        <taxon>Burkholderiales</taxon>
        <taxon>Sphaerotilaceae</taxon>
        <taxon>Roseateles</taxon>
    </lineage>
</organism>
<feature type="transmembrane region" description="Helical" evidence="1">
    <location>
        <begin position="268"/>
        <end position="287"/>
    </location>
</feature>
<feature type="transmembrane region" description="Helical" evidence="1">
    <location>
        <begin position="108"/>
        <end position="127"/>
    </location>
</feature>
<feature type="transmembrane region" description="Helical" evidence="1">
    <location>
        <begin position="14"/>
        <end position="34"/>
    </location>
</feature>
<name>A0ABS8XUA7_9BURK</name>
<reference evidence="2 3" key="1">
    <citation type="submission" date="2021-12" db="EMBL/GenBank/DDBJ databases">
        <title>Genome seq of P8.</title>
        <authorList>
            <person name="Seo T."/>
        </authorList>
    </citation>
    <scope>NUCLEOTIDE SEQUENCE [LARGE SCALE GENOMIC DNA]</scope>
    <source>
        <strain evidence="2 3">P8</strain>
    </source>
</reference>
<evidence type="ECO:0000256" key="1">
    <source>
        <dbReference type="SAM" id="Phobius"/>
    </source>
</evidence>
<feature type="transmembrane region" description="Helical" evidence="1">
    <location>
        <begin position="203"/>
        <end position="225"/>
    </location>
</feature>
<feature type="transmembrane region" description="Helical" evidence="1">
    <location>
        <begin position="133"/>
        <end position="154"/>
    </location>
</feature>
<protein>
    <recommendedName>
        <fullName evidence="4">MFS transporter</fullName>
    </recommendedName>
</protein>
<dbReference type="SUPFAM" id="SSF103473">
    <property type="entry name" value="MFS general substrate transporter"/>
    <property type="match status" value="1"/>
</dbReference>
<keyword evidence="1" id="KW-0812">Transmembrane</keyword>
<feature type="transmembrane region" description="Helical" evidence="1">
    <location>
        <begin position="337"/>
        <end position="355"/>
    </location>
</feature>
<dbReference type="RefSeq" id="WP_233371235.1">
    <property type="nucleotide sequence ID" value="NZ_JAJTWU010000003.1"/>
</dbReference>
<keyword evidence="1" id="KW-0472">Membrane</keyword>
<feature type="transmembrane region" description="Helical" evidence="1">
    <location>
        <begin position="293"/>
        <end position="314"/>
    </location>
</feature>
<keyword evidence="1" id="KW-1133">Transmembrane helix</keyword>
<comment type="caution">
    <text evidence="2">The sequence shown here is derived from an EMBL/GenBank/DDBJ whole genome shotgun (WGS) entry which is preliminary data.</text>
</comment>
<sequence>MFAQHHFWRHPQEALWTSVVLLGGAVAALLGLSWSEFGPGANTRAALWLGWPVFATSLLLAGTDAVSGAPGFAVLMWVLCFSTSLLMQEFDARSVEQAGFDERVSNDLCISLLRFVGMLLAPCAFSVVTPGGWGAALLMLALASIVALSGWRLLATESPAVQQAAQSPAHTQLRLRSQAAKLCGEQRARPPSGASMSWAERRLWAAGVVVYANYCVLASAAPFLLRDLLVQPQAMERAWVLVSLVYAAAMLCNGLVQWRRWQPRIGWLRVAPATLAVAAACLCSPGAAAVGSWWTQGVASVALGAAFGLFMMGYRNHVTRLALDEGRPEMVSRYNRMPRWATLLAFAVLAALAAGSSRTAPSLSTSVAGYLLASSLLLTLFATRWAGTPPGALRAA</sequence>
<keyword evidence="3" id="KW-1185">Reference proteome</keyword>
<proteinExistence type="predicted"/>
<gene>
    <name evidence="2" type="ORF">LXT13_07595</name>
</gene>
<feature type="transmembrane region" description="Helical" evidence="1">
    <location>
        <begin position="46"/>
        <end position="63"/>
    </location>
</feature>
<dbReference type="Proteomes" id="UP001200741">
    <property type="component" value="Unassembled WGS sequence"/>
</dbReference>
<accession>A0ABS8XUA7</accession>
<dbReference type="InterPro" id="IPR036259">
    <property type="entry name" value="MFS_trans_sf"/>
</dbReference>
<evidence type="ECO:0008006" key="4">
    <source>
        <dbReference type="Google" id="ProtNLM"/>
    </source>
</evidence>
<feature type="transmembrane region" description="Helical" evidence="1">
    <location>
        <begin position="367"/>
        <end position="387"/>
    </location>
</feature>
<feature type="transmembrane region" description="Helical" evidence="1">
    <location>
        <begin position="69"/>
        <end position="87"/>
    </location>
</feature>
<feature type="transmembrane region" description="Helical" evidence="1">
    <location>
        <begin position="237"/>
        <end position="256"/>
    </location>
</feature>
<dbReference type="EMBL" id="JAJTWU010000003">
    <property type="protein sequence ID" value="MCE4554308.1"/>
    <property type="molecule type" value="Genomic_DNA"/>
</dbReference>
<evidence type="ECO:0000313" key="3">
    <source>
        <dbReference type="Proteomes" id="UP001200741"/>
    </source>
</evidence>